<dbReference type="Proteomes" id="UP001500795">
    <property type="component" value="Unassembled WGS sequence"/>
</dbReference>
<dbReference type="EMBL" id="BAABCX010000001">
    <property type="protein sequence ID" value="GAA3525792.1"/>
    <property type="molecule type" value="Genomic_DNA"/>
</dbReference>
<reference evidence="2" key="1">
    <citation type="journal article" date="2019" name="Int. J. Syst. Evol. Microbiol.">
        <title>The Global Catalogue of Microorganisms (GCM) 10K type strain sequencing project: providing services to taxonomists for standard genome sequencing and annotation.</title>
        <authorList>
            <consortium name="The Broad Institute Genomics Platform"/>
            <consortium name="The Broad Institute Genome Sequencing Center for Infectious Disease"/>
            <person name="Wu L."/>
            <person name="Ma J."/>
        </authorList>
    </citation>
    <scope>NUCLEOTIDE SEQUENCE [LARGE SCALE GENOMIC DNA]</scope>
    <source>
        <strain evidence="2">JCM 17110</strain>
    </source>
</reference>
<gene>
    <name evidence="1" type="ORF">GCM10022394_00990</name>
</gene>
<keyword evidence="2" id="KW-1185">Reference proteome</keyword>
<sequence>MCLIALVEEIRMIKRKRTVIKQRKQGSWSPRRKILMHNAHRKMLRRSSTFFLIQTAE</sequence>
<evidence type="ECO:0000313" key="2">
    <source>
        <dbReference type="Proteomes" id="UP001500795"/>
    </source>
</evidence>
<protein>
    <submittedName>
        <fullName evidence="1">Uncharacterized protein</fullName>
    </submittedName>
</protein>
<evidence type="ECO:0000313" key="1">
    <source>
        <dbReference type="EMBL" id="GAA3525792.1"/>
    </source>
</evidence>
<name>A0ABP6V269_9GAMM</name>
<accession>A0ABP6V269</accession>
<comment type="caution">
    <text evidence="1">The sequence shown here is derived from an EMBL/GenBank/DDBJ whole genome shotgun (WGS) entry which is preliminary data.</text>
</comment>
<proteinExistence type="predicted"/>
<organism evidence="1 2">
    <name type="scientific">Zobellella aerophila</name>
    <dbReference type="NCBI Taxonomy" id="870480"/>
    <lineage>
        <taxon>Bacteria</taxon>
        <taxon>Pseudomonadati</taxon>
        <taxon>Pseudomonadota</taxon>
        <taxon>Gammaproteobacteria</taxon>
        <taxon>Aeromonadales</taxon>
        <taxon>Aeromonadaceae</taxon>
        <taxon>Zobellella</taxon>
    </lineage>
</organism>